<keyword evidence="3" id="KW-1185">Reference proteome</keyword>
<gene>
    <name evidence="2" type="ORF">SBRCBS47491_005601</name>
</gene>
<evidence type="ECO:0000256" key="1">
    <source>
        <dbReference type="SAM" id="SignalP"/>
    </source>
</evidence>
<dbReference type="EMBL" id="CAWUHC010000049">
    <property type="protein sequence ID" value="CAK7224584.1"/>
    <property type="molecule type" value="Genomic_DNA"/>
</dbReference>
<sequence length="392" mass="40709">MRFLSLVVMLAGAGVDVIVGADARVAVHSRDVEGNEHCPHDNLLRCLIGSPTLAYTFCSWSVGIYATPVTIYDTVTVPATEATSAGPLPTTVGQSTTLAHTSVSPETVTATTASSAIVSVSTVTVTQVVTMDHTQTTTATVVQTVNVVVTAPLPSSYGTTTISSSANIANRAVHTPRTKPKTSLACLDDLQPALEDISSACSCFASSQPTPTSTSTVTWVDGSPYCPTGLFGRQKQPTFPNCFADFHPYNCGTDHAGQVACSCSLTAEGTAQCTLGDFERDNACTTSDDCAAGWYCTNIECFGEDVSSVCTKACPMLFSGHGNDNNGTDDGGESDNDSAMPAGHPRLAILEESLGSSRNINRNLSVIIVNNDANGFGSGRARGASRSGHNQA</sequence>
<evidence type="ECO:0000313" key="2">
    <source>
        <dbReference type="EMBL" id="CAK7224584.1"/>
    </source>
</evidence>
<reference evidence="2 3" key="1">
    <citation type="submission" date="2024-01" db="EMBL/GenBank/DDBJ databases">
        <authorList>
            <person name="Allen C."/>
            <person name="Tagirdzhanova G."/>
        </authorList>
    </citation>
    <scope>NUCLEOTIDE SEQUENCE [LARGE SCALE GENOMIC DNA]</scope>
</reference>
<feature type="chain" id="PRO_5045430520" evidence="1">
    <location>
        <begin position="21"/>
        <end position="392"/>
    </location>
</feature>
<protein>
    <submittedName>
        <fullName evidence="2">Uncharacterized protein</fullName>
    </submittedName>
</protein>
<organism evidence="2 3">
    <name type="scientific">Sporothrix bragantina</name>
    <dbReference type="NCBI Taxonomy" id="671064"/>
    <lineage>
        <taxon>Eukaryota</taxon>
        <taxon>Fungi</taxon>
        <taxon>Dikarya</taxon>
        <taxon>Ascomycota</taxon>
        <taxon>Pezizomycotina</taxon>
        <taxon>Sordariomycetes</taxon>
        <taxon>Sordariomycetidae</taxon>
        <taxon>Ophiostomatales</taxon>
        <taxon>Ophiostomataceae</taxon>
        <taxon>Sporothrix</taxon>
    </lineage>
</organism>
<dbReference type="Proteomes" id="UP001642406">
    <property type="component" value="Unassembled WGS sequence"/>
</dbReference>
<accession>A0ABP0BY31</accession>
<keyword evidence="1" id="KW-0732">Signal</keyword>
<comment type="caution">
    <text evidence="2">The sequence shown here is derived from an EMBL/GenBank/DDBJ whole genome shotgun (WGS) entry which is preliminary data.</text>
</comment>
<feature type="signal peptide" evidence="1">
    <location>
        <begin position="1"/>
        <end position="20"/>
    </location>
</feature>
<evidence type="ECO:0000313" key="3">
    <source>
        <dbReference type="Proteomes" id="UP001642406"/>
    </source>
</evidence>
<name>A0ABP0BY31_9PEZI</name>
<proteinExistence type="predicted"/>